<evidence type="ECO:0000313" key="3">
    <source>
        <dbReference type="Proteomes" id="UP000026960"/>
    </source>
</evidence>
<name>A0A0D3EPL2_9ORYZ</name>
<reference evidence="2" key="2">
    <citation type="submission" date="2015-03" db="UniProtKB">
        <authorList>
            <consortium name="EnsemblPlants"/>
        </authorList>
    </citation>
    <scope>IDENTIFICATION</scope>
</reference>
<evidence type="ECO:0000313" key="2">
    <source>
        <dbReference type="EnsemblPlants" id="OBART01G17950.1"/>
    </source>
</evidence>
<dbReference type="Gramene" id="OBART01G17950.1">
    <property type="protein sequence ID" value="OBART01G17950.1"/>
    <property type="gene ID" value="OBART01G17950"/>
</dbReference>
<sequence>MDAAAGAVGDGGSGWPGWCDGAEASKTASATEDSETLTAAEVMSVEAEPSEVAARGDWLAGGAGAVYPCTSEGFDGGGAMEFLC</sequence>
<organism evidence="2">
    <name type="scientific">Oryza barthii</name>
    <dbReference type="NCBI Taxonomy" id="65489"/>
    <lineage>
        <taxon>Eukaryota</taxon>
        <taxon>Viridiplantae</taxon>
        <taxon>Streptophyta</taxon>
        <taxon>Embryophyta</taxon>
        <taxon>Tracheophyta</taxon>
        <taxon>Spermatophyta</taxon>
        <taxon>Magnoliopsida</taxon>
        <taxon>Liliopsida</taxon>
        <taxon>Poales</taxon>
        <taxon>Poaceae</taxon>
        <taxon>BOP clade</taxon>
        <taxon>Oryzoideae</taxon>
        <taxon>Oryzeae</taxon>
        <taxon>Oryzinae</taxon>
        <taxon>Oryza</taxon>
    </lineage>
</organism>
<protein>
    <submittedName>
        <fullName evidence="2">Uncharacterized protein</fullName>
    </submittedName>
</protein>
<dbReference type="EnsemblPlants" id="OBART01G17950.1">
    <property type="protein sequence ID" value="OBART01G17950.1"/>
    <property type="gene ID" value="OBART01G17950"/>
</dbReference>
<accession>A0A0D3EPL2</accession>
<keyword evidence="3" id="KW-1185">Reference proteome</keyword>
<evidence type="ECO:0000256" key="1">
    <source>
        <dbReference type="SAM" id="MobiDB-lite"/>
    </source>
</evidence>
<feature type="region of interest" description="Disordered" evidence="1">
    <location>
        <begin position="1"/>
        <end position="34"/>
    </location>
</feature>
<dbReference type="AlphaFoldDB" id="A0A0D3EPL2"/>
<reference evidence="2" key="1">
    <citation type="journal article" date="2009" name="Rice">
        <title>De Novo Next Generation Sequencing of Plant Genomes.</title>
        <authorList>
            <person name="Rounsley S."/>
            <person name="Marri P.R."/>
            <person name="Yu Y."/>
            <person name="He R."/>
            <person name="Sisneros N."/>
            <person name="Goicoechea J.L."/>
            <person name="Lee S.J."/>
            <person name="Angelova A."/>
            <person name="Kudrna D."/>
            <person name="Luo M."/>
            <person name="Affourtit J."/>
            <person name="Desany B."/>
            <person name="Knight J."/>
            <person name="Niazi F."/>
            <person name="Egholm M."/>
            <person name="Wing R.A."/>
        </authorList>
    </citation>
    <scope>NUCLEOTIDE SEQUENCE [LARGE SCALE GENOMIC DNA]</scope>
    <source>
        <strain evidence="2">cv. IRGC 105608</strain>
    </source>
</reference>
<proteinExistence type="predicted"/>
<dbReference type="Proteomes" id="UP000026960">
    <property type="component" value="Chromosome 1"/>
</dbReference>
<dbReference type="HOGENOM" id="CLU_2531012_0_0_1"/>
<dbReference type="PaxDb" id="65489-OBART01G17950.1"/>